<dbReference type="AlphaFoldDB" id="A0A2I0IEJ8"/>
<gene>
    <name evidence="2" type="ORF">CRG98_037543</name>
</gene>
<organism evidence="2 3">
    <name type="scientific">Punica granatum</name>
    <name type="common">Pomegranate</name>
    <dbReference type="NCBI Taxonomy" id="22663"/>
    <lineage>
        <taxon>Eukaryota</taxon>
        <taxon>Viridiplantae</taxon>
        <taxon>Streptophyta</taxon>
        <taxon>Embryophyta</taxon>
        <taxon>Tracheophyta</taxon>
        <taxon>Spermatophyta</taxon>
        <taxon>Magnoliopsida</taxon>
        <taxon>eudicotyledons</taxon>
        <taxon>Gunneridae</taxon>
        <taxon>Pentapetalae</taxon>
        <taxon>rosids</taxon>
        <taxon>malvids</taxon>
        <taxon>Myrtales</taxon>
        <taxon>Lythraceae</taxon>
        <taxon>Punica</taxon>
    </lineage>
</organism>
<name>A0A2I0IEJ8_PUNGR</name>
<sequence length="65" mass="7055">MCCWRQWGSVGLLLLLLHLLMMSASSSSGKSPPRKVLGKGNSTAFVDVGVQLRVHSSEQEAKARD</sequence>
<reference evidence="2 3" key="1">
    <citation type="submission" date="2017-11" db="EMBL/GenBank/DDBJ databases">
        <title>De-novo sequencing of pomegranate (Punica granatum L.) genome.</title>
        <authorList>
            <person name="Akparov Z."/>
            <person name="Amiraslanov A."/>
            <person name="Hajiyeva S."/>
            <person name="Abbasov M."/>
            <person name="Kaur K."/>
            <person name="Hamwieh A."/>
            <person name="Solovyev V."/>
            <person name="Salamov A."/>
            <person name="Braich B."/>
            <person name="Kosarev P."/>
            <person name="Mahmoud A."/>
            <person name="Hajiyev E."/>
            <person name="Babayeva S."/>
            <person name="Izzatullayeva V."/>
            <person name="Mammadov A."/>
            <person name="Mammadov A."/>
            <person name="Sharifova S."/>
            <person name="Ojaghi J."/>
            <person name="Eynullazada K."/>
            <person name="Bayramov B."/>
            <person name="Abdulazimova A."/>
            <person name="Shahmuradov I."/>
        </authorList>
    </citation>
    <scope>NUCLEOTIDE SEQUENCE [LARGE SCALE GENOMIC DNA]</scope>
    <source>
        <strain evidence="3">cv. AG2017</strain>
        <tissue evidence="2">Leaf</tissue>
    </source>
</reference>
<dbReference type="EMBL" id="PGOL01003232">
    <property type="protein sequence ID" value="PKI42090.1"/>
    <property type="molecule type" value="Genomic_DNA"/>
</dbReference>
<dbReference type="Proteomes" id="UP000233551">
    <property type="component" value="Unassembled WGS sequence"/>
</dbReference>
<proteinExistence type="predicted"/>
<comment type="caution">
    <text evidence="2">The sequence shown here is derived from an EMBL/GenBank/DDBJ whole genome shotgun (WGS) entry which is preliminary data.</text>
</comment>
<accession>A0A2I0IEJ8</accession>
<feature type="chain" id="PRO_5014122290" evidence="1">
    <location>
        <begin position="27"/>
        <end position="65"/>
    </location>
</feature>
<keyword evidence="1" id="KW-0732">Signal</keyword>
<evidence type="ECO:0000256" key="1">
    <source>
        <dbReference type="SAM" id="SignalP"/>
    </source>
</evidence>
<protein>
    <submittedName>
        <fullName evidence="2">Uncharacterized protein</fullName>
    </submittedName>
</protein>
<keyword evidence="3" id="KW-1185">Reference proteome</keyword>
<evidence type="ECO:0000313" key="3">
    <source>
        <dbReference type="Proteomes" id="UP000233551"/>
    </source>
</evidence>
<feature type="signal peptide" evidence="1">
    <location>
        <begin position="1"/>
        <end position="26"/>
    </location>
</feature>
<evidence type="ECO:0000313" key="2">
    <source>
        <dbReference type="EMBL" id="PKI42090.1"/>
    </source>
</evidence>